<feature type="domain" description="Endonuclease NucS C-terminal" evidence="7">
    <location>
        <begin position="131"/>
        <end position="238"/>
    </location>
</feature>
<dbReference type="RefSeq" id="WP_011018877.1">
    <property type="nucleotide sequence ID" value="NZ_DUJS01000004.1"/>
</dbReference>
<dbReference type="InterPro" id="IPR002793">
    <property type="entry name" value="Endonuclease_NucS"/>
</dbReference>
<dbReference type="Pfam" id="PF21003">
    <property type="entry name" value="NucS_N"/>
    <property type="match status" value="1"/>
</dbReference>
<organism evidence="9 10">
    <name type="scientific">Methanopyrus kandleri</name>
    <dbReference type="NCBI Taxonomy" id="2320"/>
    <lineage>
        <taxon>Archaea</taxon>
        <taxon>Methanobacteriati</taxon>
        <taxon>Methanobacteriota</taxon>
        <taxon>Methanomada group</taxon>
        <taxon>Methanopyri</taxon>
        <taxon>Methanopyrales</taxon>
        <taxon>Methanopyraceae</taxon>
        <taxon>Methanopyrus</taxon>
    </lineage>
</organism>
<keyword evidence="1 6" id="KW-0963">Cytoplasm</keyword>
<dbReference type="Proteomes" id="UP000619545">
    <property type="component" value="Unassembled WGS sequence"/>
</dbReference>
<dbReference type="GO" id="GO:0000014">
    <property type="term" value="F:single-stranded DNA endodeoxyribonuclease activity"/>
    <property type="evidence" value="ECO:0007669"/>
    <property type="project" value="UniProtKB-UniRule"/>
</dbReference>
<evidence type="ECO:0000256" key="1">
    <source>
        <dbReference type="ARBA" id="ARBA00022490"/>
    </source>
</evidence>
<evidence type="ECO:0000256" key="6">
    <source>
        <dbReference type="HAMAP-Rule" id="MF_00722"/>
    </source>
</evidence>
<accession>A0A832SU51</accession>
<evidence type="ECO:0000259" key="7">
    <source>
        <dbReference type="Pfam" id="PF01939"/>
    </source>
</evidence>
<reference evidence="9" key="1">
    <citation type="journal article" date="2020" name="bioRxiv">
        <title>A rank-normalized archaeal taxonomy based on genome phylogeny resolves widespread incomplete and uneven classifications.</title>
        <authorList>
            <person name="Rinke C."/>
            <person name="Chuvochina M."/>
            <person name="Mussig A.J."/>
            <person name="Chaumeil P.-A."/>
            <person name="Waite D.W."/>
            <person name="Whitman W.B."/>
            <person name="Parks D.H."/>
            <person name="Hugenholtz P."/>
        </authorList>
    </citation>
    <scope>NUCLEOTIDE SEQUENCE</scope>
    <source>
        <strain evidence="9">UBA8853</strain>
    </source>
</reference>
<evidence type="ECO:0000259" key="8">
    <source>
        <dbReference type="Pfam" id="PF21003"/>
    </source>
</evidence>
<dbReference type="InterPro" id="IPR048302">
    <property type="entry name" value="NucS_N"/>
</dbReference>
<keyword evidence="3 6" id="KW-0255">Endonuclease</keyword>
<gene>
    <name evidence="6" type="primary">nucS</name>
    <name evidence="9" type="ORF">HA336_03770</name>
</gene>
<evidence type="ECO:0000256" key="2">
    <source>
        <dbReference type="ARBA" id="ARBA00022722"/>
    </source>
</evidence>
<dbReference type="NCBIfam" id="NF003270">
    <property type="entry name" value="PRK04247.1"/>
    <property type="match status" value="1"/>
</dbReference>
<dbReference type="GO" id="GO:0005737">
    <property type="term" value="C:cytoplasm"/>
    <property type="evidence" value="ECO:0007669"/>
    <property type="project" value="UniProtKB-SubCell"/>
</dbReference>
<dbReference type="GeneID" id="1476608"/>
<evidence type="ECO:0000256" key="4">
    <source>
        <dbReference type="ARBA" id="ARBA00022801"/>
    </source>
</evidence>
<keyword evidence="5 6" id="KW-0238">DNA-binding</keyword>
<dbReference type="InterPro" id="IPR011856">
    <property type="entry name" value="tRNA_endonuc-like_dom_sf"/>
</dbReference>
<dbReference type="InterPro" id="IPR048301">
    <property type="entry name" value="NucS_C"/>
</dbReference>
<evidence type="ECO:0000313" key="10">
    <source>
        <dbReference type="Proteomes" id="UP000619545"/>
    </source>
</evidence>
<feature type="domain" description="Endonuclease NucS N-terminal PH-like" evidence="8">
    <location>
        <begin position="25"/>
        <end position="114"/>
    </location>
</feature>
<dbReference type="PANTHER" id="PTHR38814">
    <property type="entry name" value="ENDONUCLEASE NUCS"/>
    <property type="match status" value="1"/>
</dbReference>
<dbReference type="EMBL" id="DUJS01000004">
    <property type="protein sequence ID" value="HII70332.1"/>
    <property type="molecule type" value="Genomic_DNA"/>
</dbReference>
<dbReference type="HAMAP" id="MF_00722">
    <property type="entry name" value="NucS"/>
    <property type="match status" value="1"/>
</dbReference>
<dbReference type="Gene3D" id="2.70.180.20">
    <property type="match status" value="1"/>
</dbReference>
<comment type="similarity">
    <text evidence="6">Belongs to the NucS endonuclease family.</text>
</comment>
<protein>
    <recommendedName>
        <fullName evidence="6">Endonuclease NucS</fullName>
        <ecNumber evidence="6">3.1.-.-</ecNumber>
    </recommendedName>
</protein>
<dbReference type="Gene3D" id="3.40.1350.10">
    <property type="match status" value="1"/>
</dbReference>
<evidence type="ECO:0000313" key="9">
    <source>
        <dbReference type="EMBL" id="HII70332.1"/>
    </source>
</evidence>
<dbReference type="PANTHER" id="PTHR38814:SF1">
    <property type="entry name" value="ENDONUCLEASE NUCS"/>
    <property type="match status" value="1"/>
</dbReference>
<dbReference type="OMA" id="QCTVDYV"/>
<dbReference type="CDD" id="cd22341">
    <property type="entry name" value="NucS-like"/>
    <property type="match status" value="1"/>
</dbReference>
<sequence>MTKVLVEPDPEEVKQLSEALGRQPVILAGICEAEYRGRAESVAGPALRIAMCKPDGTFILHNAMEKREPTNWNPAPSRQSIEVRDGCVVLRSRRLDVPEEVVVYFHKVLLACSLPKEGAKSEDSVFSLFRSEEDMKRVIREDPSVIEPGFRPVGEEVECGAGVADVVGYDEEGRFVVLELKRTRAGVSAASQLRRYVEAFREERGEEVRGILVAPSVTDRCRRLLEKYGLEWKKLEPVPLRDDGGKKQCTLTEFLAGEGD</sequence>
<evidence type="ECO:0000256" key="3">
    <source>
        <dbReference type="ARBA" id="ARBA00022759"/>
    </source>
</evidence>
<dbReference type="Pfam" id="PF01939">
    <property type="entry name" value="NucS_C"/>
    <property type="match status" value="1"/>
</dbReference>
<dbReference type="EC" id="3.1.-.-" evidence="6"/>
<proteinExistence type="inferred from homology"/>
<dbReference type="GO" id="GO:0003677">
    <property type="term" value="F:DNA binding"/>
    <property type="evidence" value="ECO:0007669"/>
    <property type="project" value="UniProtKB-KW"/>
</dbReference>
<comment type="function">
    <text evidence="6">Cleaves both 3' and 5' ssDNA extremities of branched DNA structures.</text>
</comment>
<name>A0A832SU51_9EURY</name>
<comment type="caution">
    <text evidence="9">The sequence shown here is derived from an EMBL/GenBank/DDBJ whole genome shotgun (WGS) entry which is preliminary data.</text>
</comment>
<keyword evidence="2 6" id="KW-0540">Nuclease</keyword>
<keyword evidence="4 6" id="KW-0378">Hydrolase</keyword>
<evidence type="ECO:0000256" key="5">
    <source>
        <dbReference type="ARBA" id="ARBA00023125"/>
    </source>
</evidence>
<dbReference type="AlphaFoldDB" id="A0A832SU51"/>
<dbReference type="SMR" id="A0A832SU51"/>
<dbReference type="InterPro" id="IPR049173">
    <property type="entry name" value="NucS_N_sf"/>
</dbReference>
<comment type="subcellular location">
    <subcellularLocation>
        <location evidence="6">Cytoplasm</location>
    </subcellularLocation>
</comment>